<name>A0A541BLM1_9NOCA</name>
<reference evidence="3 4" key="1">
    <citation type="submission" date="2019-06" db="EMBL/GenBank/DDBJ databases">
        <title>Rhodococcus spaelei sp. nov., isolated from a cave.</title>
        <authorList>
            <person name="Lee S.D."/>
        </authorList>
    </citation>
    <scope>NUCLEOTIDE SEQUENCE [LARGE SCALE GENOMIC DNA]</scope>
    <source>
        <strain evidence="3 4">C9-5</strain>
    </source>
</reference>
<keyword evidence="2" id="KW-0472">Membrane</keyword>
<proteinExistence type="predicted"/>
<comment type="caution">
    <text evidence="3">The sequence shown here is derived from an EMBL/GenBank/DDBJ whole genome shotgun (WGS) entry which is preliminary data.</text>
</comment>
<dbReference type="RefSeq" id="WP_142096847.1">
    <property type="nucleotide sequence ID" value="NZ_VIGH01000003.1"/>
</dbReference>
<sequence>MTDHRWTMPTTLLGGRVRTSTVFLVLAFLATAVIYDIANPNEGTTGTEQPPVPAATSAPAPPPASKTPAPTPSSSKTAPSVTPSSSAESSGTPTVTTPPLIVLPPGVVPPGVELPPGVAVESSTPQTTEATTSTP</sequence>
<evidence type="ECO:0000313" key="3">
    <source>
        <dbReference type="EMBL" id="TQF73243.1"/>
    </source>
</evidence>
<dbReference type="Proteomes" id="UP000316256">
    <property type="component" value="Unassembled WGS sequence"/>
</dbReference>
<keyword evidence="4" id="KW-1185">Reference proteome</keyword>
<dbReference type="AlphaFoldDB" id="A0A541BLM1"/>
<dbReference type="EMBL" id="VIGH01000003">
    <property type="protein sequence ID" value="TQF73243.1"/>
    <property type="molecule type" value="Genomic_DNA"/>
</dbReference>
<evidence type="ECO:0000256" key="1">
    <source>
        <dbReference type="SAM" id="MobiDB-lite"/>
    </source>
</evidence>
<keyword evidence="2" id="KW-0812">Transmembrane</keyword>
<organism evidence="3 4">
    <name type="scientific">Rhodococcus spelaei</name>
    <dbReference type="NCBI Taxonomy" id="2546320"/>
    <lineage>
        <taxon>Bacteria</taxon>
        <taxon>Bacillati</taxon>
        <taxon>Actinomycetota</taxon>
        <taxon>Actinomycetes</taxon>
        <taxon>Mycobacteriales</taxon>
        <taxon>Nocardiaceae</taxon>
        <taxon>Rhodococcus</taxon>
    </lineage>
</organism>
<evidence type="ECO:0000313" key="4">
    <source>
        <dbReference type="Proteomes" id="UP000316256"/>
    </source>
</evidence>
<dbReference type="OrthoDB" id="4753579at2"/>
<feature type="compositionally biased region" description="Pro residues" evidence="1">
    <location>
        <begin position="59"/>
        <end position="71"/>
    </location>
</feature>
<evidence type="ECO:0000256" key="2">
    <source>
        <dbReference type="SAM" id="Phobius"/>
    </source>
</evidence>
<protein>
    <submittedName>
        <fullName evidence="3">Uncharacterized protein</fullName>
    </submittedName>
</protein>
<accession>A0A541BLM1</accession>
<feature type="transmembrane region" description="Helical" evidence="2">
    <location>
        <begin position="21"/>
        <end position="38"/>
    </location>
</feature>
<keyword evidence="2" id="KW-1133">Transmembrane helix</keyword>
<feature type="region of interest" description="Disordered" evidence="1">
    <location>
        <begin position="39"/>
        <end position="135"/>
    </location>
</feature>
<gene>
    <name evidence="3" type="ORF">FK531_06845</name>
</gene>
<feature type="compositionally biased region" description="Low complexity" evidence="1">
    <location>
        <begin position="72"/>
        <end position="135"/>
    </location>
</feature>